<evidence type="ECO:0000256" key="6">
    <source>
        <dbReference type="ARBA" id="ARBA00023002"/>
    </source>
</evidence>
<proteinExistence type="inferred from homology"/>
<protein>
    <submittedName>
        <fullName evidence="9">UbiH/UbiF/VisC/COQ6 family ubiquinone biosynthesis hydroxylase</fullName>
    </submittedName>
</protein>
<dbReference type="PRINTS" id="PR00420">
    <property type="entry name" value="RNGMNOXGNASE"/>
</dbReference>
<evidence type="ECO:0000256" key="4">
    <source>
        <dbReference type="ARBA" id="ARBA00022630"/>
    </source>
</evidence>
<comment type="pathway">
    <text evidence="2">Cofactor biosynthesis; ubiquinone biosynthesis.</text>
</comment>
<evidence type="ECO:0000256" key="5">
    <source>
        <dbReference type="ARBA" id="ARBA00022827"/>
    </source>
</evidence>
<evidence type="ECO:0000313" key="9">
    <source>
        <dbReference type="EMBL" id="MBS7824234.1"/>
    </source>
</evidence>
<dbReference type="RefSeq" id="WP_008315576.1">
    <property type="nucleotide sequence ID" value="NZ_JAGIBR010000002.1"/>
</dbReference>
<dbReference type="Pfam" id="PF01494">
    <property type="entry name" value="FAD_binding_3"/>
    <property type="match status" value="1"/>
</dbReference>
<name>A0AB35BVH2_9GAMM</name>
<evidence type="ECO:0000256" key="3">
    <source>
        <dbReference type="ARBA" id="ARBA00005349"/>
    </source>
</evidence>
<comment type="caution">
    <text evidence="9">The sequence shown here is derived from an EMBL/GenBank/DDBJ whole genome shotgun (WGS) entry which is preliminary data.</text>
</comment>
<comment type="cofactor">
    <cofactor evidence="1">
        <name>FAD</name>
        <dbReference type="ChEBI" id="CHEBI:57692"/>
    </cofactor>
</comment>
<dbReference type="InterPro" id="IPR010971">
    <property type="entry name" value="UbiH/COQ6"/>
</dbReference>
<dbReference type="InterPro" id="IPR051205">
    <property type="entry name" value="UbiH/COQ6_monooxygenase"/>
</dbReference>
<keyword evidence="6" id="KW-0560">Oxidoreductase</keyword>
<comment type="similarity">
    <text evidence="3">Belongs to the UbiH/COQ6 family.</text>
</comment>
<organism evidence="9 10">
    <name type="scientific">Wohlfahrtiimonas chitiniclastica</name>
    <dbReference type="NCBI Taxonomy" id="400946"/>
    <lineage>
        <taxon>Bacteria</taxon>
        <taxon>Pseudomonadati</taxon>
        <taxon>Pseudomonadota</taxon>
        <taxon>Gammaproteobacteria</taxon>
        <taxon>Cardiobacteriales</taxon>
        <taxon>Ignatzschineriaceae</taxon>
        <taxon>Wohlfahrtiimonas</taxon>
    </lineage>
</organism>
<dbReference type="AlphaFoldDB" id="A0AB35BVH2"/>
<evidence type="ECO:0000256" key="2">
    <source>
        <dbReference type="ARBA" id="ARBA00004749"/>
    </source>
</evidence>
<keyword evidence="4" id="KW-0285">Flavoprotein</keyword>
<dbReference type="PANTHER" id="PTHR43876">
    <property type="entry name" value="UBIQUINONE BIOSYNTHESIS MONOOXYGENASE COQ6, MITOCHONDRIAL"/>
    <property type="match status" value="1"/>
</dbReference>
<dbReference type="InterPro" id="IPR036188">
    <property type="entry name" value="FAD/NAD-bd_sf"/>
</dbReference>
<dbReference type="NCBIfam" id="TIGR01988">
    <property type="entry name" value="Ubi-OHases"/>
    <property type="match status" value="1"/>
</dbReference>
<keyword evidence="9" id="KW-0830">Ubiquinone</keyword>
<dbReference type="SUPFAM" id="SSF51905">
    <property type="entry name" value="FAD/NAD(P)-binding domain"/>
    <property type="match status" value="1"/>
</dbReference>
<evidence type="ECO:0000256" key="7">
    <source>
        <dbReference type="ARBA" id="ARBA00023033"/>
    </source>
</evidence>
<keyword evidence="5" id="KW-0274">FAD</keyword>
<dbReference type="PANTHER" id="PTHR43876:SF7">
    <property type="entry name" value="UBIQUINONE BIOSYNTHESIS MONOOXYGENASE COQ6, MITOCHONDRIAL"/>
    <property type="match status" value="1"/>
</dbReference>
<dbReference type="GO" id="GO:0006744">
    <property type="term" value="P:ubiquinone biosynthetic process"/>
    <property type="evidence" value="ECO:0007669"/>
    <property type="project" value="InterPro"/>
</dbReference>
<dbReference type="GO" id="GO:0071949">
    <property type="term" value="F:FAD binding"/>
    <property type="evidence" value="ECO:0007669"/>
    <property type="project" value="InterPro"/>
</dbReference>
<evidence type="ECO:0000256" key="1">
    <source>
        <dbReference type="ARBA" id="ARBA00001974"/>
    </source>
</evidence>
<dbReference type="EMBL" id="JAGIBU010000002">
    <property type="protein sequence ID" value="MBS7824234.1"/>
    <property type="molecule type" value="Genomic_DNA"/>
</dbReference>
<dbReference type="GO" id="GO:0004497">
    <property type="term" value="F:monooxygenase activity"/>
    <property type="evidence" value="ECO:0007669"/>
    <property type="project" value="UniProtKB-KW"/>
</dbReference>
<gene>
    <name evidence="9" type="ORF">J7561_03325</name>
</gene>
<dbReference type="Proteomes" id="UP000680020">
    <property type="component" value="Unassembled WGS sequence"/>
</dbReference>
<dbReference type="GO" id="GO:0016705">
    <property type="term" value="F:oxidoreductase activity, acting on paired donors, with incorporation or reduction of molecular oxygen"/>
    <property type="evidence" value="ECO:0007669"/>
    <property type="project" value="InterPro"/>
</dbReference>
<reference evidence="9" key="1">
    <citation type="submission" date="2021-03" db="EMBL/GenBank/DDBJ databases">
        <title>Identification and antibiotic profiling of Wohlfahrtiimonas chitiniclastica, an underestimated human pathogen.</title>
        <authorList>
            <person name="Kopf A."/>
            <person name="Bunk B."/>
            <person name="Coldewey S."/>
            <person name="Gunzer F."/>
            <person name="Riedel T."/>
            <person name="Schroettner P."/>
        </authorList>
    </citation>
    <scope>NUCLEOTIDE SEQUENCE</scope>
    <source>
        <strain evidence="9">DSM 100917</strain>
    </source>
</reference>
<dbReference type="InterPro" id="IPR002938">
    <property type="entry name" value="FAD-bd"/>
</dbReference>
<sequence>MQKFDVIINGAGLVGSSIGLALASAGLQVLIVEYAPIEKLYPKDDYGLRVSAFTPSSRKWLEHVGVWDQLLHSGRMTPFLHMYVWDGSGSGALQFDADGTGSDALGWILDNEATQGALIDRVKMHQNIVLMDQSKLVRFENFADHVVVYTEKGEAFQAELVVGADGGRSLIRDWAGIACTGWSYGQKTIVGQVKPERGHDNTCWQKFTTNGPVALLPLNDGRCSLAWHTTHQEADELLALDRETFSRRLTEAFDGRFGNIEANWSLGAFPLRLNHARNYYRDHFVLAGDAAHNIHPLAGLGVNIGFLDAATLVEELINARNDGIALYDESVLKRYEKRRKKHNLLVMGAMDAFKRSGGSDHFLVNKIRNIGLSLADKVPFGKRELARFAMGYYGDVPKFVKP</sequence>
<feature type="domain" description="FAD-binding" evidence="8">
    <location>
        <begin position="4"/>
        <end position="342"/>
    </location>
</feature>
<accession>A0AB35BVH2</accession>
<evidence type="ECO:0000313" key="10">
    <source>
        <dbReference type="Proteomes" id="UP000680020"/>
    </source>
</evidence>
<dbReference type="Gene3D" id="3.50.50.60">
    <property type="entry name" value="FAD/NAD(P)-binding domain"/>
    <property type="match status" value="2"/>
</dbReference>
<evidence type="ECO:0000259" key="8">
    <source>
        <dbReference type="Pfam" id="PF01494"/>
    </source>
</evidence>
<keyword evidence="7" id="KW-0503">Monooxygenase</keyword>